<gene>
    <name evidence="1" type="ORF">ERICV_01990</name>
</gene>
<evidence type="ECO:0000313" key="1">
    <source>
        <dbReference type="EMBL" id="QHZ51138.1"/>
    </source>
</evidence>
<dbReference type="EMBL" id="CP019717">
    <property type="protein sequence ID" value="QHZ51138.1"/>
    <property type="molecule type" value="Genomic_DNA"/>
</dbReference>
<name>A0A6C0QS27_9BACL</name>
<protein>
    <submittedName>
        <fullName evidence="1">Uncharacterized protein</fullName>
    </submittedName>
</protein>
<dbReference type="RefSeq" id="WP_172423184.1">
    <property type="nucleotide sequence ID" value="NZ_CP019717.1"/>
</dbReference>
<evidence type="ECO:0000313" key="2">
    <source>
        <dbReference type="Proteomes" id="UP000464330"/>
    </source>
</evidence>
<proteinExistence type="predicted"/>
<reference evidence="1 2" key="1">
    <citation type="journal article" date="2020" name="Int. J. Med. Microbiol.">
        <title>Discovery of Paenibacillus larvae ERIC V: Phenotypic and genomic comparison to genotypes ERIC I-IV reveal different inventories of virulence factors which correlate with epidemiological prevalences of American Foulbrood.</title>
        <authorList>
            <person name="Beims H."/>
            <person name="Bunk B."/>
            <person name="Erler S."/>
            <person name="Mohr K.I."/>
            <person name="Sproer C."/>
            <person name="Pradella S."/>
            <person name="Gunther G."/>
            <person name="Rohde M."/>
            <person name="von der Ohe W."/>
            <person name="Steinert M."/>
        </authorList>
    </citation>
    <scope>NUCLEOTIDE SEQUENCE [LARGE SCALE GENOMIC DNA]</scope>
    <source>
        <strain evidence="1">Eric_V</strain>
    </source>
</reference>
<sequence length="133" mass="15653">MDDIWDVDDWVEEAARSSIREFYLENVESSVNLPLRKILARLFTLAIDGKIEILYQAQCPVCSSRDVVWPVAFTSTRDYHKFEAPTGSKICGDHEFEVGLDNTYLLFRVTAYYMDRVQKRNENNRGIRRFIHR</sequence>
<accession>A0A6C0QS27</accession>
<dbReference type="AlphaFoldDB" id="A0A6C0QS27"/>
<dbReference type="Proteomes" id="UP000464330">
    <property type="component" value="Chromosome"/>
</dbReference>
<organism evidence="1 2">
    <name type="scientific">Paenibacillus larvae subsp. larvae</name>
    <dbReference type="NCBI Taxonomy" id="147375"/>
    <lineage>
        <taxon>Bacteria</taxon>
        <taxon>Bacillati</taxon>
        <taxon>Bacillota</taxon>
        <taxon>Bacilli</taxon>
        <taxon>Bacillales</taxon>
        <taxon>Paenibacillaceae</taxon>
        <taxon>Paenibacillus</taxon>
    </lineage>
</organism>